<evidence type="ECO:0000313" key="3">
    <source>
        <dbReference type="Proteomes" id="UP000195273"/>
    </source>
</evidence>
<accession>A0A1Y0EI50</accession>
<dbReference type="RefSeq" id="WP_087211812.1">
    <property type="nucleotide sequence ID" value="NZ_CP021431.1"/>
</dbReference>
<gene>
    <name evidence="2" type="ORF">LOKVESSMR4R_03696</name>
</gene>
<protein>
    <submittedName>
        <fullName evidence="2">Uncharacterized protein</fullName>
    </submittedName>
</protein>
<dbReference type="Proteomes" id="UP000195273">
    <property type="component" value="Chromosome"/>
</dbReference>
<sequence length="107" mass="11968">MTIQKPVFTPTMSFGNIVQTLVLVAGLTGGYTMLQARSEQNTDQILEIKTQIDRALAGNAAQVDALTVRIRALELSSARDDERFTNILQFMSRIDTRLERIEQRASP</sequence>
<dbReference type="EMBL" id="CP021431">
    <property type="protein sequence ID" value="ARU02962.1"/>
    <property type="molecule type" value="Genomic_DNA"/>
</dbReference>
<evidence type="ECO:0000313" key="2">
    <source>
        <dbReference type="EMBL" id="ARU02962.1"/>
    </source>
</evidence>
<keyword evidence="1" id="KW-0812">Transmembrane</keyword>
<dbReference type="OrthoDB" id="7875206at2"/>
<keyword evidence="3" id="KW-1185">Reference proteome</keyword>
<name>A0A1Y0EI50_9RHOB</name>
<feature type="transmembrane region" description="Helical" evidence="1">
    <location>
        <begin position="12"/>
        <end position="34"/>
    </location>
</feature>
<reference evidence="2 3" key="1">
    <citation type="submission" date="2017-05" db="EMBL/GenBank/DDBJ databases">
        <title>Genome Sequence of Loktanella vestfoldensis Strain SMR4r Isolated from a Culture of the Diatom Skeletonema marinoi.</title>
        <authorList>
            <person name="Topel M."/>
            <person name="Pinder M.I.M."/>
            <person name="Johansson O.N."/>
            <person name="Kourtchenko O."/>
            <person name="Godhe A."/>
            <person name="Clarke A.K."/>
        </authorList>
    </citation>
    <scope>NUCLEOTIDE SEQUENCE [LARGE SCALE GENOMIC DNA]</scope>
    <source>
        <strain evidence="2 3">SMR4r</strain>
    </source>
</reference>
<dbReference type="KEGG" id="lvs:LOKVESSMR4R_03696"/>
<dbReference type="AlphaFoldDB" id="A0A1Y0EI50"/>
<organism evidence="2 3">
    <name type="scientific">Yoonia vestfoldensis</name>
    <dbReference type="NCBI Taxonomy" id="245188"/>
    <lineage>
        <taxon>Bacteria</taxon>
        <taxon>Pseudomonadati</taxon>
        <taxon>Pseudomonadota</taxon>
        <taxon>Alphaproteobacteria</taxon>
        <taxon>Rhodobacterales</taxon>
        <taxon>Paracoccaceae</taxon>
        <taxon>Yoonia</taxon>
    </lineage>
</organism>
<evidence type="ECO:0000256" key="1">
    <source>
        <dbReference type="SAM" id="Phobius"/>
    </source>
</evidence>
<keyword evidence="1" id="KW-0472">Membrane</keyword>
<proteinExistence type="predicted"/>
<keyword evidence="1" id="KW-1133">Transmembrane helix</keyword>